<organism evidence="9 10">
    <name type="scientific">Planosporangium thailandense</name>
    <dbReference type="NCBI Taxonomy" id="765197"/>
    <lineage>
        <taxon>Bacteria</taxon>
        <taxon>Bacillati</taxon>
        <taxon>Actinomycetota</taxon>
        <taxon>Actinomycetes</taxon>
        <taxon>Micromonosporales</taxon>
        <taxon>Micromonosporaceae</taxon>
        <taxon>Planosporangium</taxon>
    </lineage>
</organism>
<proteinExistence type="inferred from homology"/>
<dbReference type="SUPFAM" id="SSF54368">
    <property type="entry name" value="Glutamine synthetase, N-terminal domain"/>
    <property type="match status" value="1"/>
</dbReference>
<dbReference type="PROSITE" id="PS51986">
    <property type="entry name" value="GS_BETA_GRASP"/>
    <property type="match status" value="1"/>
</dbReference>
<evidence type="ECO:0000313" key="9">
    <source>
        <dbReference type="EMBL" id="NJC73070.1"/>
    </source>
</evidence>
<protein>
    <submittedName>
        <fullName evidence="9">Glutamine synthetase</fullName>
    </submittedName>
</protein>
<accession>A0ABX0Y6M1</accession>
<dbReference type="Proteomes" id="UP000722989">
    <property type="component" value="Unassembled WGS sequence"/>
</dbReference>
<dbReference type="PROSITE" id="PS51987">
    <property type="entry name" value="GS_CATALYTIC"/>
    <property type="match status" value="1"/>
</dbReference>
<dbReference type="Pfam" id="PF00120">
    <property type="entry name" value="Gln-synt_C"/>
    <property type="match status" value="1"/>
</dbReference>
<feature type="domain" description="GS catalytic" evidence="8">
    <location>
        <begin position="124"/>
        <end position="461"/>
    </location>
</feature>
<evidence type="ECO:0000259" key="7">
    <source>
        <dbReference type="PROSITE" id="PS51986"/>
    </source>
</evidence>
<dbReference type="InterPro" id="IPR008146">
    <property type="entry name" value="Gln_synth_cat_dom"/>
</dbReference>
<evidence type="ECO:0000256" key="5">
    <source>
        <dbReference type="PROSITE-ProRule" id="PRU01330"/>
    </source>
</evidence>
<dbReference type="Gene3D" id="3.30.590.10">
    <property type="entry name" value="Glutamine synthetase/guanido kinase, catalytic domain"/>
    <property type="match status" value="1"/>
</dbReference>
<dbReference type="InterPro" id="IPR014746">
    <property type="entry name" value="Gln_synth/guanido_kin_cat_dom"/>
</dbReference>
<dbReference type="PANTHER" id="PTHR43785">
    <property type="entry name" value="GAMMA-GLUTAMYLPUTRESCINE SYNTHETASE"/>
    <property type="match status" value="1"/>
</dbReference>
<evidence type="ECO:0000256" key="4">
    <source>
        <dbReference type="ARBA" id="ARBA00022840"/>
    </source>
</evidence>
<feature type="domain" description="GS beta-grasp" evidence="7">
    <location>
        <begin position="15"/>
        <end position="116"/>
    </location>
</feature>
<keyword evidence="2" id="KW-0436">Ligase</keyword>
<dbReference type="Gene3D" id="3.10.20.70">
    <property type="entry name" value="Glutamine synthetase, N-terminal domain"/>
    <property type="match status" value="1"/>
</dbReference>
<keyword evidence="4" id="KW-0067">ATP-binding</keyword>
<comment type="caution">
    <text evidence="9">The sequence shown here is derived from an EMBL/GenBank/DDBJ whole genome shotgun (WGS) entry which is preliminary data.</text>
</comment>
<sequence length="461" mass="50394">MTNVGTDVMAFLEQHAVDTVVLGGCDTHGVMRGKRLPVAELPRVLEHGLALCDVFWVMHVDESDLVPRPEGHVGYFPTERLGYPDIFATVDPSTVRIVPWHKGTALMLCDWELPHGAGPVPIAPRTVLRRVVERAREMGYEPLSALELEFYLLREPTGTTHHKRAAELVPLQDQPSTYGVVLGSQQENIASLIRSMMLQYGLPIEACNPETGPGQFEINLRYASSLQAADNAFLFKSAVKEVAAQQGLLATFMAKPNSAWAGNSCHIHASLRDSQDNGVFYDEAAPRQISDTLRYFVGGVLATMREFTALMAPTPNSYRRYVPYSWAGTTATWGIDNRSAGLRVICEGDKGTRVEHRQPGGDANPYIATAAVLAGGLYGIAEQIEPADLTDTDVYGLPAGQVPALPDNLGAAVELLAASTTARKWLGDDFVDHYVAMKRAELRAQATAVTDWEVSRYLESM</sequence>
<evidence type="ECO:0000256" key="2">
    <source>
        <dbReference type="ARBA" id="ARBA00022598"/>
    </source>
</evidence>
<dbReference type="InterPro" id="IPR008147">
    <property type="entry name" value="Gln_synt_N"/>
</dbReference>
<dbReference type="PANTHER" id="PTHR43785:SF12">
    <property type="entry name" value="TYPE-1 GLUTAMINE SYNTHETASE 2"/>
    <property type="match status" value="1"/>
</dbReference>
<gene>
    <name evidence="9" type="ORF">HC031_25625</name>
</gene>
<name>A0ABX0Y6M1_9ACTN</name>
<keyword evidence="10" id="KW-1185">Reference proteome</keyword>
<dbReference type="SUPFAM" id="SSF55931">
    <property type="entry name" value="Glutamine synthetase/guanido kinase"/>
    <property type="match status" value="1"/>
</dbReference>
<evidence type="ECO:0000313" key="10">
    <source>
        <dbReference type="Proteomes" id="UP000722989"/>
    </source>
</evidence>
<evidence type="ECO:0000256" key="3">
    <source>
        <dbReference type="ARBA" id="ARBA00022741"/>
    </source>
</evidence>
<dbReference type="SMART" id="SM01230">
    <property type="entry name" value="Gln-synt_C"/>
    <property type="match status" value="1"/>
</dbReference>
<dbReference type="EMBL" id="JAATVY010000025">
    <property type="protein sequence ID" value="NJC73070.1"/>
    <property type="molecule type" value="Genomic_DNA"/>
</dbReference>
<keyword evidence="3" id="KW-0547">Nucleotide-binding</keyword>
<evidence type="ECO:0000256" key="6">
    <source>
        <dbReference type="RuleBase" id="RU000384"/>
    </source>
</evidence>
<dbReference type="RefSeq" id="WP_167927979.1">
    <property type="nucleotide sequence ID" value="NZ_JAATVY010000025.1"/>
</dbReference>
<evidence type="ECO:0000259" key="8">
    <source>
        <dbReference type="PROSITE" id="PS51987"/>
    </source>
</evidence>
<dbReference type="InterPro" id="IPR036651">
    <property type="entry name" value="Gln_synt_N_sf"/>
</dbReference>
<reference evidence="9 10" key="1">
    <citation type="submission" date="2020-03" db="EMBL/GenBank/DDBJ databases">
        <title>WGS of the type strain of Planosporangium spp.</title>
        <authorList>
            <person name="Thawai C."/>
        </authorList>
    </citation>
    <scope>NUCLEOTIDE SEQUENCE [LARGE SCALE GENOMIC DNA]</scope>
    <source>
        <strain evidence="9 10">TBRC 5610</strain>
    </source>
</reference>
<comment type="similarity">
    <text evidence="1 5 6">Belongs to the glutamine synthetase family.</text>
</comment>
<evidence type="ECO:0000256" key="1">
    <source>
        <dbReference type="ARBA" id="ARBA00009897"/>
    </source>
</evidence>